<dbReference type="PANTHER" id="PTHR34153">
    <property type="entry name" value="SI:CH211-262H13.3-RELATED-RELATED"/>
    <property type="match status" value="1"/>
</dbReference>
<feature type="domain" description="DUF4806" evidence="3">
    <location>
        <begin position="234"/>
        <end position="313"/>
    </location>
</feature>
<sequence length="361" mass="42190">MQEIKPMRLDTALIFHLLKMTIFYLNQLMFQIHQLNQIHLFLYIQKNLTVQMIIICTKKIKIQFHHKQKILKKNILKLNYSLVGHHHQKKKKVVRKPSFEELKSQTKLYPQASYSKQQKNKSSIAKELFSIEKHASTPPTPAYSNNNNEIKSTPFLKSNKEQTTDRSLSKANEYFTGDSEFQQHMNRNVAFLKVEMRNIQNNQLIILERLESIQSHLEDQPVIDKTNSSINEMANYQFPIDNVVDLNTFEDNISGDQHFRTHLVKELSYIGGKHTKAMVKRIMSKIFKDDLLKNYSYSGKKGKTPFSSLAICSVIFEAVKKQVKFKNVPQHEIEETIKYILAQAPFNLKRQLNKQSFSLST</sequence>
<feature type="transmembrane region" description="Helical" evidence="2">
    <location>
        <begin position="12"/>
        <end position="30"/>
    </location>
</feature>
<keyword evidence="2" id="KW-0472">Membrane</keyword>
<dbReference type="Pfam" id="PF16064">
    <property type="entry name" value="DUF4806"/>
    <property type="match status" value="1"/>
</dbReference>
<evidence type="ECO:0000256" key="2">
    <source>
        <dbReference type="SAM" id="Phobius"/>
    </source>
</evidence>
<dbReference type="InterPro" id="IPR032071">
    <property type="entry name" value="DUF4806"/>
</dbReference>
<gene>
    <name evidence="4" type="ORF">g.2671</name>
</gene>
<protein>
    <recommendedName>
        <fullName evidence="3">DUF4806 domain-containing protein</fullName>
    </recommendedName>
</protein>
<name>A0A2S2PQN6_SCHGA</name>
<feature type="compositionally biased region" description="Basic and acidic residues" evidence="1">
    <location>
        <begin position="158"/>
        <end position="168"/>
    </location>
</feature>
<organism evidence="4">
    <name type="scientific">Schizaphis graminum</name>
    <name type="common">Green bug aphid</name>
    <dbReference type="NCBI Taxonomy" id="13262"/>
    <lineage>
        <taxon>Eukaryota</taxon>
        <taxon>Metazoa</taxon>
        <taxon>Ecdysozoa</taxon>
        <taxon>Arthropoda</taxon>
        <taxon>Hexapoda</taxon>
        <taxon>Insecta</taxon>
        <taxon>Pterygota</taxon>
        <taxon>Neoptera</taxon>
        <taxon>Paraneoptera</taxon>
        <taxon>Hemiptera</taxon>
        <taxon>Sternorrhyncha</taxon>
        <taxon>Aphidomorpha</taxon>
        <taxon>Aphidoidea</taxon>
        <taxon>Aphididae</taxon>
        <taxon>Aphidini</taxon>
        <taxon>Schizaphis</taxon>
    </lineage>
</organism>
<dbReference type="AlphaFoldDB" id="A0A2S2PQN6"/>
<feature type="region of interest" description="Disordered" evidence="1">
    <location>
        <begin position="135"/>
        <end position="168"/>
    </location>
</feature>
<accession>A0A2S2PQN6</accession>
<evidence type="ECO:0000256" key="1">
    <source>
        <dbReference type="SAM" id="MobiDB-lite"/>
    </source>
</evidence>
<keyword evidence="2" id="KW-1133">Transmembrane helix</keyword>
<feature type="compositionally biased region" description="Polar residues" evidence="1">
    <location>
        <begin position="142"/>
        <end position="151"/>
    </location>
</feature>
<evidence type="ECO:0000313" key="4">
    <source>
        <dbReference type="EMBL" id="MBY31715.1"/>
    </source>
</evidence>
<dbReference type="EMBL" id="GGMR01019096">
    <property type="protein sequence ID" value="MBY31715.1"/>
    <property type="molecule type" value="Transcribed_RNA"/>
</dbReference>
<proteinExistence type="predicted"/>
<reference evidence="4" key="1">
    <citation type="submission" date="2018-04" db="EMBL/GenBank/DDBJ databases">
        <title>Transcriptome of Schizaphis graminum biotype I.</title>
        <authorList>
            <person name="Scully E.D."/>
            <person name="Geib S.M."/>
            <person name="Palmer N.A."/>
            <person name="Koch K."/>
            <person name="Bradshaw J."/>
            <person name="Heng-Moss T."/>
            <person name="Sarath G."/>
        </authorList>
    </citation>
    <scope>NUCLEOTIDE SEQUENCE</scope>
</reference>
<dbReference type="PANTHER" id="PTHR34153:SF2">
    <property type="entry name" value="SI:CH211-262H13.3-RELATED"/>
    <property type="match status" value="1"/>
</dbReference>
<keyword evidence="2" id="KW-0812">Transmembrane</keyword>
<evidence type="ECO:0000259" key="3">
    <source>
        <dbReference type="Pfam" id="PF16064"/>
    </source>
</evidence>